<organism evidence="8 9">
    <name type="scientific">Taxus chinensis</name>
    <name type="common">Chinese yew</name>
    <name type="synonym">Taxus wallichiana var. chinensis</name>
    <dbReference type="NCBI Taxonomy" id="29808"/>
    <lineage>
        <taxon>Eukaryota</taxon>
        <taxon>Viridiplantae</taxon>
        <taxon>Streptophyta</taxon>
        <taxon>Embryophyta</taxon>
        <taxon>Tracheophyta</taxon>
        <taxon>Spermatophyta</taxon>
        <taxon>Pinopsida</taxon>
        <taxon>Pinidae</taxon>
        <taxon>Conifers II</taxon>
        <taxon>Cupressales</taxon>
        <taxon>Taxaceae</taxon>
        <taxon>Taxus</taxon>
    </lineage>
</organism>
<evidence type="ECO:0000259" key="7">
    <source>
        <dbReference type="PROSITE" id="PS50011"/>
    </source>
</evidence>
<dbReference type="GO" id="GO:0004672">
    <property type="term" value="F:protein kinase activity"/>
    <property type="evidence" value="ECO:0007669"/>
    <property type="project" value="InterPro"/>
</dbReference>
<proteinExistence type="predicted"/>
<feature type="binding site" evidence="5">
    <location>
        <position position="115"/>
    </location>
    <ligand>
        <name>ATP</name>
        <dbReference type="ChEBI" id="CHEBI:30616"/>
    </ligand>
</feature>
<dbReference type="PROSITE" id="PS00107">
    <property type="entry name" value="PROTEIN_KINASE_ATP"/>
    <property type="match status" value="1"/>
</dbReference>
<evidence type="ECO:0000256" key="2">
    <source>
        <dbReference type="ARBA" id="ARBA00022741"/>
    </source>
</evidence>
<dbReference type="InterPro" id="IPR000719">
    <property type="entry name" value="Prot_kinase_dom"/>
</dbReference>
<dbReference type="Gene3D" id="1.10.510.10">
    <property type="entry name" value="Transferase(Phosphotransferase) domain 1"/>
    <property type="match status" value="1"/>
</dbReference>
<dbReference type="Pfam" id="PF07714">
    <property type="entry name" value="PK_Tyr_Ser-Thr"/>
    <property type="match status" value="2"/>
</dbReference>
<evidence type="ECO:0000256" key="3">
    <source>
        <dbReference type="ARBA" id="ARBA00022777"/>
    </source>
</evidence>
<keyword evidence="4 5" id="KW-0067">ATP-binding</keyword>
<comment type="caution">
    <text evidence="8">The sequence shown here is derived from an EMBL/GenBank/DDBJ whole genome shotgun (WGS) entry which is preliminary data.</text>
</comment>
<keyword evidence="1" id="KW-0808">Transferase</keyword>
<accession>A0AA38F7H0</accession>
<dbReference type="InterPro" id="IPR011009">
    <property type="entry name" value="Kinase-like_dom_sf"/>
</dbReference>
<name>A0AA38F7H0_TAXCH</name>
<keyword evidence="3" id="KW-0418">Kinase</keyword>
<dbReference type="Proteomes" id="UP000824469">
    <property type="component" value="Unassembled WGS sequence"/>
</dbReference>
<evidence type="ECO:0000256" key="4">
    <source>
        <dbReference type="ARBA" id="ARBA00022840"/>
    </source>
</evidence>
<dbReference type="Gene3D" id="3.30.200.20">
    <property type="entry name" value="Phosphorylase Kinase, domain 1"/>
    <property type="match status" value="1"/>
</dbReference>
<dbReference type="AlphaFoldDB" id="A0AA38F7H0"/>
<keyword evidence="9" id="KW-1185">Reference proteome</keyword>
<gene>
    <name evidence="8" type="ORF">KI387_043231</name>
</gene>
<feature type="transmembrane region" description="Helical" evidence="6">
    <location>
        <begin position="6"/>
        <end position="30"/>
    </location>
</feature>
<evidence type="ECO:0000313" key="9">
    <source>
        <dbReference type="Proteomes" id="UP000824469"/>
    </source>
</evidence>
<keyword evidence="2 5" id="KW-0547">Nucleotide-binding</keyword>
<dbReference type="SUPFAM" id="SSF56112">
    <property type="entry name" value="Protein kinase-like (PK-like)"/>
    <property type="match status" value="1"/>
</dbReference>
<reference evidence="8 9" key="1">
    <citation type="journal article" date="2021" name="Nat. Plants">
        <title>The Taxus genome provides insights into paclitaxel biosynthesis.</title>
        <authorList>
            <person name="Xiong X."/>
            <person name="Gou J."/>
            <person name="Liao Q."/>
            <person name="Li Y."/>
            <person name="Zhou Q."/>
            <person name="Bi G."/>
            <person name="Li C."/>
            <person name="Du R."/>
            <person name="Wang X."/>
            <person name="Sun T."/>
            <person name="Guo L."/>
            <person name="Liang H."/>
            <person name="Lu P."/>
            <person name="Wu Y."/>
            <person name="Zhang Z."/>
            <person name="Ro D.K."/>
            <person name="Shang Y."/>
            <person name="Huang S."/>
            <person name="Yan J."/>
        </authorList>
    </citation>
    <scope>NUCLEOTIDE SEQUENCE [LARGE SCALE GENOMIC DNA]</scope>
    <source>
        <strain evidence="8">Ta-2019</strain>
    </source>
</reference>
<keyword evidence="6" id="KW-1133">Transmembrane helix</keyword>
<dbReference type="InterPro" id="IPR001245">
    <property type="entry name" value="Ser-Thr/Tyr_kinase_cat_dom"/>
</dbReference>
<evidence type="ECO:0000256" key="1">
    <source>
        <dbReference type="ARBA" id="ARBA00022679"/>
    </source>
</evidence>
<evidence type="ECO:0000313" key="8">
    <source>
        <dbReference type="EMBL" id="KAH9291581.1"/>
    </source>
</evidence>
<dbReference type="InterPro" id="IPR052059">
    <property type="entry name" value="CR_Ser/Thr_kinase"/>
</dbReference>
<evidence type="ECO:0000256" key="6">
    <source>
        <dbReference type="SAM" id="Phobius"/>
    </source>
</evidence>
<keyword evidence="6" id="KW-0472">Membrane</keyword>
<feature type="domain" description="Protein kinase" evidence="7">
    <location>
        <begin position="1"/>
        <end position="312"/>
    </location>
</feature>
<protein>
    <recommendedName>
        <fullName evidence="7">Protein kinase domain-containing protein</fullName>
    </recommendedName>
</protein>
<dbReference type="GO" id="GO:0005524">
    <property type="term" value="F:ATP binding"/>
    <property type="evidence" value="ECO:0007669"/>
    <property type="project" value="UniProtKB-UniRule"/>
</dbReference>
<feature type="non-terminal residue" evidence="8">
    <location>
        <position position="1"/>
    </location>
</feature>
<keyword evidence="6" id="KW-0812">Transmembrane</keyword>
<dbReference type="PANTHER" id="PTHR47973">
    <property type="entry name" value="CYSTEINE-RICH RECEPTOR-LIKE PROTEIN KINASE 3"/>
    <property type="match status" value="1"/>
</dbReference>
<dbReference type="InterPro" id="IPR017441">
    <property type="entry name" value="Protein_kinase_ATP_BS"/>
</dbReference>
<dbReference type="PROSITE" id="PS50011">
    <property type="entry name" value="PROTEIN_KINASE_DOM"/>
    <property type="match status" value="1"/>
</dbReference>
<dbReference type="EMBL" id="JAHRHJ020003527">
    <property type="protein sequence ID" value="KAH9291581.1"/>
    <property type="molecule type" value="Genomic_DNA"/>
</dbReference>
<sequence>SSSHGISYGVIYGVAVVVIAIKVVVFIGCLMKQKSKRIKGVYQQQDLVRKGRGEIVELHNGLSSNRELVSIYTNLNPYHMIHIKGYCHDSQLIGEGSFARVYKGIFRGKDLAIKKIEHRYKDTKKWVLNEVELLLGKEHKNINKLYAWSIEGSISYLVYLHISGCTLDDYLRGICIGFDYSWKQCLRMIMGIAEDWEGTDRSTDKVIGTKGYWAPEYCLNHKLSYKHDVFSFGIVVLEMITGERHVDNARSSSQFHIPGYVHYMIANDRFEEVVDTRLKQDGWDRLSLENALAVANIGLRCAHQDRTERPYMEVVVTELTAVMMSNSNINTSTLASIEEEHA</sequence>
<evidence type="ECO:0000256" key="5">
    <source>
        <dbReference type="PROSITE-ProRule" id="PRU10141"/>
    </source>
</evidence>